<dbReference type="InterPro" id="IPR007527">
    <property type="entry name" value="Znf_SWIM"/>
</dbReference>
<keyword evidence="1" id="KW-0479">Metal-binding</keyword>
<protein>
    <recommendedName>
        <fullName evidence="2">SWIM-type domain-containing protein</fullName>
    </recommendedName>
</protein>
<dbReference type="Pfam" id="PF04434">
    <property type="entry name" value="SWIM"/>
    <property type="match status" value="1"/>
</dbReference>
<dbReference type="PROSITE" id="PS50966">
    <property type="entry name" value="ZF_SWIM"/>
    <property type="match status" value="1"/>
</dbReference>
<dbReference type="Proteomes" id="UP001054902">
    <property type="component" value="Unassembled WGS sequence"/>
</dbReference>
<dbReference type="AlphaFoldDB" id="A0AAD3CYK2"/>
<organism evidence="3 4">
    <name type="scientific">Chaetoceros tenuissimus</name>
    <dbReference type="NCBI Taxonomy" id="426638"/>
    <lineage>
        <taxon>Eukaryota</taxon>
        <taxon>Sar</taxon>
        <taxon>Stramenopiles</taxon>
        <taxon>Ochrophyta</taxon>
        <taxon>Bacillariophyta</taxon>
        <taxon>Coscinodiscophyceae</taxon>
        <taxon>Chaetocerotophycidae</taxon>
        <taxon>Chaetocerotales</taxon>
        <taxon>Chaetocerotaceae</taxon>
        <taxon>Chaetoceros</taxon>
    </lineage>
</organism>
<proteinExistence type="predicted"/>
<gene>
    <name evidence="3" type="ORF">CTEN210_10002</name>
</gene>
<sequence>MTTIPLRSQTIKNYMGNQSFNGCQKISRIHVTRTWNGMFNVEARIPGSTTSSSYYEIQVMISPQCQIVGSSCSCPVVYRCKHINKVLLRIRNSKNSPIPSPSREHLEAQRRIRNQQIQMARGACVYIAYACKSEPEGSDYRYQSTKDKFDEETLGVFFSQRQANMCARNYVINELELMDDDGFDDDDMDDYNFEYDGQEDGEEPCGYGYYHRVWVECKAIEDASPTFRP</sequence>
<feature type="domain" description="SWIM-type" evidence="2">
    <location>
        <begin position="57"/>
        <end position="91"/>
    </location>
</feature>
<evidence type="ECO:0000259" key="2">
    <source>
        <dbReference type="PROSITE" id="PS50966"/>
    </source>
</evidence>
<comment type="caution">
    <text evidence="3">The sequence shown here is derived from an EMBL/GenBank/DDBJ whole genome shotgun (WGS) entry which is preliminary data.</text>
</comment>
<accession>A0AAD3CYK2</accession>
<keyword evidence="1" id="KW-0863">Zinc-finger</keyword>
<keyword evidence="4" id="KW-1185">Reference proteome</keyword>
<reference evidence="3 4" key="1">
    <citation type="journal article" date="2021" name="Sci. Rep.">
        <title>The genome of the diatom Chaetoceros tenuissimus carries an ancient integrated fragment of an extant virus.</title>
        <authorList>
            <person name="Hongo Y."/>
            <person name="Kimura K."/>
            <person name="Takaki Y."/>
            <person name="Yoshida Y."/>
            <person name="Baba S."/>
            <person name="Kobayashi G."/>
            <person name="Nagasaki K."/>
            <person name="Hano T."/>
            <person name="Tomaru Y."/>
        </authorList>
    </citation>
    <scope>NUCLEOTIDE SEQUENCE [LARGE SCALE GENOMIC DNA]</scope>
    <source>
        <strain evidence="3 4">NIES-3715</strain>
    </source>
</reference>
<dbReference type="EMBL" id="BLLK01000047">
    <property type="protein sequence ID" value="GFH53526.1"/>
    <property type="molecule type" value="Genomic_DNA"/>
</dbReference>
<evidence type="ECO:0000256" key="1">
    <source>
        <dbReference type="PROSITE-ProRule" id="PRU00325"/>
    </source>
</evidence>
<evidence type="ECO:0000313" key="3">
    <source>
        <dbReference type="EMBL" id="GFH53526.1"/>
    </source>
</evidence>
<dbReference type="GO" id="GO:0008270">
    <property type="term" value="F:zinc ion binding"/>
    <property type="evidence" value="ECO:0007669"/>
    <property type="project" value="UniProtKB-KW"/>
</dbReference>
<evidence type="ECO:0000313" key="4">
    <source>
        <dbReference type="Proteomes" id="UP001054902"/>
    </source>
</evidence>
<name>A0AAD3CYK2_9STRA</name>
<keyword evidence="1" id="KW-0862">Zinc</keyword>